<dbReference type="InterPro" id="IPR000551">
    <property type="entry name" value="MerR-type_HTH_dom"/>
</dbReference>
<dbReference type="EMBL" id="LGRV01000003">
    <property type="protein sequence ID" value="KOS67716.1"/>
    <property type="molecule type" value="Genomic_DNA"/>
</dbReference>
<dbReference type="RefSeq" id="WP_053582526.1">
    <property type="nucleotide sequence ID" value="NZ_LGRV01000003.1"/>
</dbReference>
<dbReference type="SUPFAM" id="SSF46955">
    <property type="entry name" value="Putative DNA-binding domain"/>
    <property type="match status" value="1"/>
</dbReference>
<dbReference type="InterPro" id="IPR009061">
    <property type="entry name" value="DNA-bd_dom_put_sf"/>
</dbReference>
<reference evidence="3" key="1">
    <citation type="submission" date="2015-07" db="EMBL/GenBank/DDBJ databases">
        <title>Fjat-14205 dsm 2895.</title>
        <authorList>
            <person name="Liu B."/>
            <person name="Wang J."/>
            <person name="Zhu Y."/>
            <person name="Liu G."/>
            <person name="Chen Q."/>
            <person name="Chen Z."/>
            <person name="Lan J."/>
            <person name="Che J."/>
            <person name="Ge C."/>
            <person name="Shi H."/>
            <person name="Pan Z."/>
            <person name="Liu X."/>
        </authorList>
    </citation>
    <scope>NUCLEOTIDE SEQUENCE [LARGE SCALE GENOMIC DNA]</scope>
    <source>
        <strain evidence="3">DSM 25560</strain>
    </source>
</reference>
<gene>
    <name evidence="2" type="ORF">AEA09_03515</name>
</gene>
<organism evidence="2 3">
    <name type="scientific">Lysinibacillus contaminans</name>
    <dbReference type="NCBI Taxonomy" id="1293441"/>
    <lineage>
        <taxon>Bacteria</taxon>
        <taxon>Bacillati</taxon>
        <taxon>Bacillota</taxon>
        <taxon>Bacilli</taxon>
        <taxon>Bacillales</taxon>
        <taxon>Bacillaceae</taxon>
        <taxon>Lysinibacillus</taxon>
    </lineage>
</organism>
<comment type="caution">
    <text evidence="2">The sequence shown here is derived from an EMBL/GenBank/DDBJ whole genome shotgun (WGS) entry which is preliminary data.</text>
</comment>
<sequence>MNSSKYTTADFAELVEVSKASVKNYVTILEDCGYVVVRDHRNYRQFTDRDVDIFKALIALSKERGLKLKEAAQVVVAPGFKPESVAPQPVLEVARYEDLCQSMELLAGHVYGIEQQNEQLLTLIQAQRQQNELLMTQNNTLKQELGSMMQHLVEKANEPSAMHQQQLDRVEMQNNAIMNVINSLRVEQREQVIEEKPPEKGIFARMMNK</sequence>
<evidence type="ECO:0000259" key="1">
    <source>
        <dbReference type="Pfam" id="PF13411"/>
    </source>
</evidence>
<evidence type="ECO:0000313" key="3">
    <source>
        <dbReference type="Proteomes" id="UP000050668"/>
    </source>
</evidence>
<dbReference type="Pfam" id="PF13411">
    <property type="entry name" value="MerR_1"/>
    <property type="match status" value="1"/>
</dbReference>
<feature type="domain" description="HTH merR-type" evidence="1">
    <location>
        <begin position="6"/>
        <end position="74"/>
    </location>
</feature>
<evidence type="ECO:0000313" key="2">
    <source>
        <dbReference type="EMBL" id="KOS67716.1"/>
    </source>
</evidence>
<dbReference type="Gene3D" id="1.10.1660.10">
    <property type="match status" value="1"/>
</dbReference>
<protein>
    <recommendedName>
        <fullName evidence="1">HTH merR-type domain-containing protein</fullName>
    </recommendedName>
</protein>
<proteinExistence type="predicted"/>
<accession>A0ABR5JYI8</accession>
<name>A0ABR5JYI8_9BACI</name>
<dbReference type="Proteomes" id="UP000050668">
    <property type="component" value="Unassembled WGS sequence"/>
</dbReference>
<keyword evidence="3" id="KW-1185">Reference proteome</keyword>